<feature type="region of interest" description="Disordered" evidence="1">
    <location>
        <begin position="83"/>
        <end position="114"/>
    </location>
</feature>
<protein>
    <submittedName>
        <fullName evidence="2">Uncharacterized protein</fullName>
    </submittedName>
</protein>
<evidence type="ECO:0000313" key="3">
    <source>
        <dbReference type="Proteomes" id="UP000054047"/>
    </source>
</evidence>
<feature type="region of interest" description="Disordered" evidence="1">
    <location>
        <begin position="242"/>
        <end position="261"/>
    </location>
</feature>
<name>A0A0C2CW04_9BILA</name>
<evidence type="ECO:0000313" key="2">
    <source>
        <dbReference type="EMBL" id="KIH54052.1"/>
    </source>
</evidence>
<keyword evidence="3" id="KW-1185">Reference proteome</keyword>
<organism evidence="2 3">
    <name type="scientific">Ancylostoma duodenale</name>
    <dbReference type="NCBI Taxonomy" id="51022"/>
    <lineage>
        <taxon>Eukaryota</taxon>
        <taxon>Metazoa</taxon>
        <taxon>Ecdysozoa</taxon>
        <taxon>Nematoda</taxon>
        <taxon>Chromadorea</taxon>
        <taxon>Rhabditida</taxon>
        <taxon>Rhabditina</taxon>
        <taxon>Rhabditomorpha</taxon>
        <taxon>Strongyloidea</taxon>
        <taxon>Ancylostomatidae</taxon>
        <taxon>Ancylostomatinae</taxon>
        <taxon>Ancylostoma</taxon>
    </lineage>
</organism>
<accession>A0A0C2CW04</accession>
<sequence length="261" mass="29445">MSTTTDMSFRDDGAGKNGPSPSISLDLKNAVEEVNRTKGVPKCVKKVLTSFAEQLSSLSLAFDRVSSERDRLALENQNLRNRLRQFEAESDRSPPKKLTNRSSSQPHASNDYHENERLRSIVISGIPEHSGRISNRMNYDFESVCNVLFHIGVECWPTNVYRLGKRDPGRNRAVTVILPSTRFQRVAVSKAHRLRTFSEKGIFLRASLPRAERERLKELRLNLSEKLRKPNFVFDRSVDSSANPISKGSVDSSTNSNLQGN</sequence>
<feature type="compositionally biased region" description="Basic and acidic residues" evidence="1">
    <location>
        <begin position="84"/>
        <end position="94"/>
    </location>
</feature>
<feature type="region of interest" description="Disordered" evidence="1">
    <location>
        <begin position="1"/>
        <end position="24"/>
    </location>
</feature>
<proteinExistence type="predicted"/>
<dbReference type="Proteomes" id="UP000054047">
    <property type="component" value="Unassembled WGS sequence"/>
</dbReference>
<reference evidence="2 3" key="1">
    <citation type="submission" date="2013-12" db="EMBL/GenBank/DDBJ databases">
        <title>Draft genome of the parsitic nematode Ancylostoma duodenale.</title>
        <authorList>
            <person name="Mitreva M."/>
        </authorList>
    </citation>
    <scope>NUCLEOTIDE SEQUENCE [LARGE SCALE GENOMIC DNA]</scope>
    <source>
        <strain evidence="2 3">Zhejiang</strain>
    </source>
</reference>
<evidence type="ECO:0000256" key="1">
    <source>
        <dbReference type="SAM" id="MobiDB-lite"/>
    </source>
</evidence>
<dbReference type="EMBL" id="KN739809">
    <property type="protein sequence ID" value="KIH54052.1"/>
    <property type="molecule type" value="Genomic_DNA"/>
</dbReference>
<gene>
    <name evidence="2" type="ORF">ANCDUO_15803</name>
</gene>
<dbReference type="AlphaFoldDB" id="A0A0C2CW04"/>
<dbReference type="OrthoDB" id="5850875at2759"/>